<sequence length="110" mass="12427">MQSNITPQLAIQALLSWGADRNQAISLLLAGELDRFLPIEVKVSDLRDVLVRVMSQQLSLDDLELWANMLEARDEFDITEIEGEIYALANAEQMGELSQEKVQQLLDLLD</sequence>
<evidence type="ECO:0000313" key="1">
    <source>
        <dbReference type="EMBL" id="QTH72697.1"/>
    </source>
</evidence>
<keyword evidence="2" id="KW-1185">Reference proteome</keyword>
<name>A0A975DK70_9GAMM</name>
<proteinExistence type="predicted"/>
<dbReference type="Proteomes" id="UP000664904">
    <property type="component" value="Chromosome"/>
</dbReference>
<dbReference type="KEGG" id="pxi:J5O05_07915"/>
<accession>A0A975DK70</accession>
<dbReference type="EMBL" id="CP072133">
    <property type="protein sequence ID" value="QTH72697.1"/>
    <property type="molecule type" value="Genomic_DNA"/>
</dbReference>
<reference evidence="1" key="1">
    <citation type="submission" date="2021-03" db="EMBL/GenBank/DDBJ databases">
        <title>Complete Genome of Pseudoalteromonas xiamenensis STKMTI.2, a new potential marine bacterium producing anti-Vibrio compounds.</title>
        <authorList>
            <person name="Handayani D.P."/>
            <person name="Isnansetyo A."/>
            <person name="Istiqomah I."/>
            <person name="Jumina J."/>
        </authorList>
    </citation>
    <scope>NUCLEOTIDE SEQUENCE</scope>
    <source>
        <strain evidence="1">STKMTI.2</strain>
    </source>
</reference>
<dbReference type="RefSeq" id="WP_208844321.1">
    <property type="nucleotide sequence ID" value="NZ_CP072133.1"/>
</dbReference>
<dbReference type="AlphaFoldDB" id="A0A975DK70"/>
<organism evidence="1 2">
    <name type="scientific">Pseudoalteromonas xiamenensis</name>
    <dbReference type="NCBI Taxonomy" id="882626"/>
    <lineage>
        <taxon>Bacteria</taxon>
        <taxon>Pseudomonadati</taxon>
        <taxon>Pseudomonadota</taxon>
        <taxon>Gammaproteobacteria</taxon>
        <taxon>Alteromonadales</taxon>
        <taxon>Pseudoalteromonadaceae</taxon>
        <taxon>Pseudoalteromonas</taxon>
    </lineage>
</organism>
<gene>
    <name evidence="1" type="ORF">J5O05_07915</name>
</gene>
<protein>
    <submittedName>
        <fullName evidence="1">Uncharacterized protein</fullName>
    </submittedName>
</protein>
<evidence type="ECO:0000313" key="2">
    <source>
        <dbReference type="Proteomes" id="UP000664904"/>
    </source>
</evidence>